<evidence type="ECO:0000313" key="4">
    <source>
        <dbReference type="EMBL" id="KKN53277.1"/>
    </source>
</evidence>
<sequence length="280" mass="32331">MFGYIILRDIPKELVQIDLLQFPIKGGFRGFAEVSPGPHYISIKVNEEMHEGFWCWVNPGEAVIKVFDYEKKVFKNDESENEAHFKNLALSGAMNHILISVTKNNFQSVSLWKNLTKNISSQNFPPILHNEVPMTLPLDIDPDNVSDWYLLKFKSRFEQAFNDTHKSNIQAFLGEFEFAFLKYLVRQTEENALDRWMNLLQAVYNAGERCVEASPDLFISFVNVVQYQFDLLKKEDLQPNTKVIAGVEKIIEDMKDTGTSKLIKHAQAFETYLVNRGIKI</sequence>
<feature type="domain" description="AAR2 C-terminal" evidence="2">
    <location>
        <begin position="157"/>
        <end position="275"/>
    </location>
</feature>
<dbReference type="InterPro" id="IPR033647">
    <property type="entry name" value="Aar2_N"/>
</dbReference>
<dbReference type="GO" id="GO:0000244">
    <property type="term" value="P:spliceosomal tri-snRNP complex assembly"/>
    <property type="evidence" value="ECO:0007669"/>
    <property type="project" value="TreeGrafter"/>
</dbReference>
<dbReference type="InterPro" id="IPR038514">
    <property type="entry name" value="AAR2_C_sf"/>
</dbReference>
<feature type="domain" description="AAR2 N-terminal" evidence="3">
    <location>
        <begin position="5"/>
        <end position="122"/>
    </location>
</feature>
<gene>
    <name evidence="4" type="ORF">LCGC14_0604110</name>
</gene>
<name>A0A0F9RTR5_9ZZZZ</name>
<reference evidence="4" key="1">
    <citation type="journal article" date="2015" name="Nature">
        <title>Complex archaea that bridge the gap between prokaryotes and eukaryotes.</title>
        <authorList>
            <person name="Spang A."/>
            <person name="Saw J.H."/>
            <person name="Jorgensen S.L."/>
            <person name="Zaremba-Niedzwiedzka K."/>
            <person name="Martijn J."/>
            <person name="Lind A.E."/>
            <person name="van Eijk R."/>
            <person name="Schleper C."/>
            <person name="Guy L."/>
            <person name="Ettema T.J."/>
        </authorList>
    </citation>
    <scope>NUCLEOTIDE SEQUENCE</scope>
</reference>
<evidence type="ECO:0000256" key="1">
    <source>
        <dbReference type="ARBA" id="ARBA00006281"/>
    </source>
</evidence>
<dbReference type="Gene3D" id="1.25.40.550">
    <property type="entry name" value="Aar2, C-terminal domain-like"/>
    <property type="match status" value="1"/>
</dbReference>
<accession>A0A0F9RTR5</accession>
<dbReference type="CDD" id="cd13777">
    <property type="entry name" value="Aar2_N"/>
    <property type="match status" value="1"/>
</dbReference>
<evidence type="ECO:0008006" key="5">
    <source>
        <dbReference type="Google" id="ProtNLM"/>
    </source>
</evidence>
<proteinExistence type="inferred from homology"/>
<dbReference type="InterPro" id="IPR038516">
    <property type="entry name" value="AAR2_N_sf"/>
</dbReference>
<dbReference type="InterPro" id="IPR007946">
    <property type="entry name" value="AAR2"/>
</dbReference>
<dbReference type="EMBL" id="LAZR01000979">
    <property type="protein sequence ID" value="KKN53277.1"/>
    <property type="molecule type" value="Genomic_DNA"/>
</dbReference>
<dbReference type="InterPro" id="IPR033648">
    <property type="entry name" value="AAR2_C"/>
</dbReference>
<dbReference type="Gene3D" id="2.60.34.20">
    <property type="match status" value="1"/>
</dbReference>
<dbReference type="PANTHER" id="PTHR12689">
    <property type="entry name" value="A1 CISTRON SPLICING FACTOR AAR2-RELATED"/>
    <property type="match status" value="1"/>
</dbReference>
<dbReference type="PANTHER" id="PTHR12689:SF4">
    <property type="entry name" value="PROTEIN AAR2 HOMOLOG"/>
    <property type="match status" value="1"/>
</dbReference>
<dbReference type="AlphaFoldDB" id="A0A0F9RTR5"/>
<dbReference type="Pfam" id="PF05282">
    <property type="entry name" value="AAR2"/>
    <property type="match status" value="1"/>
</dbReference>
<evidence type="ECO:0000259" key="2">
    <source>
        <dbReference type="Pfam" id="PF05282"/>
    </source>
</evidence>
<comment type="caution">
    <text evidence="4">The sequence shown here is derived from an EMBL/GenBank/DDBJ whole genome shotgun (WGS) entry which is preliminary data.</text>
</comment>
<evidence type="ECO:0000259" key="3">
    <source>
        <dbReference type="Pfam" id="PF20981"/>
    </source>
</evidence>
<dbReference type="Pfam" id="PF20981">
    <property type="entry name" value="AAR2_1st"/>
    <property type="match status" value="1"/>
</dbReference>
<comment type="similarity">
    <text evidence="1">Belongs to the AAR2 family.</text>
</comment>
<protein>
    <recommendedName>
        <fullName evidence="5">AAR2 protein</fullName>
    </recommendedName>
</protein>
<organism evidence="4">
    <name type="scientific">marine sediment metagenome</name>
    <dbReference type="NCBI Taxonomy" id="412755"/>
    <lineage>
        <taxon>unclassified sequences</taxon>
        <taxon>metagenomes</taxon>
        <taxon>ecological metagenomes</taxon>
    </lineage>
</organism>